<organism evidence="7 8">
    <name type="scientific">Heterorhabditis bacteriophora</name>
    <name type="common">Entomopathogenic nematode worm</name>
    <dbReference type="NCBI Taxonomy" id="37862"/>
    <lineage>
        <taxon>Eukaryota</taxon>
        <taxon>Metazoa</taxon>
        <taxon>Ecdysozoa</taxon>
        <taxon>Nematoda</taxon>
        <taxon>Chromadorea</taxon>
        <taxon>Rhabditida</taxon>
        <taxon>Rhabditina</taxon>
        <taxon>Rhabditomorpha</taxon>
        <taxon>Strongyloidea</taxon>
        <taxon>Heterorhabditidae</taxon>
        <taxon>Heterorhabditis</taxon>
    </lineage>
</organism>
<protein>
    <submittedName>
        <fullName evidence="8">Tetratricopeptide repeat (TPR)-like superfamily protein</fullName>
    </submittedName>
</protein>
<evidence type="ECO:0000256" key="6">
    <source>
        <dbReference type="ARBA" id="ARBA00023128"/>
    </source>
</evidence>
<evidence type="ECO:0000256" key="1">
    <source>
        <dbReference type="ARBA" id="ARBA00004173"/>
    </source>
</evidence>
<keyword evidence="3" id="KW-0677">Repeat</keyword>
<name>A0A1I7XDG7_HETBA</name>
<keyword evidence="4" id="KW-0802">TPR repeat</keyword>
<dbReference type="AlphaFoldDB" id="A0A1I7XDG7"/>
<evidence type="ECO:0000256" key="4">
    <source>
        <dbReference type="ARBA" id="ARBA00022803"/>
    </source>
</evidence>
<dbReference type="SUPFAM" id="SSF48452">
    <property type="entry name" value="TPR-like"/>
    <property type="match status" value="2"/>
</dbReference>
<keyword evidence="7" id="KW-1185">Reference proteome</keyword>
<evidence type="ECO:0000313" key="8">
    <source>
        <dbReference type="WBParaSite" id="Hba_15579"/>
    </source>
</evidence>
<dbReference type="Proteomes" id="UP000095283">
    <property type="component" value="Unplaced"/>
</dbReference>
<dbReference type="PANTHER" id="PTHR13143:SF6">
    <property type="entry name" value="TETRATRICOPEPTIDE REPEAT PROTEIN 19, MITOCHONDRIAL"/>
    <property type="match status" value="1"/>
</dbReference>
<sequence>MLQPVVQMTRYALLYKNSMYSSMRTLSYVQCWYRKNRERTNSDHSKTRSKWSVLILSCTPYSIIRFDGWIKAGAPVLGISWLVTIKDILGIEPLKLDKDPLKEKIKQSWLHRKYGRYREATQVLQIALEEAEERSEQLPITRYNHMLLRTFSFSISNLKFQIRINLLLFMVFRVYDELANTYYLMGDLNEAENLTKLHGKRDDDAEFIGVSLKLADILAMKGFLDSAEAGYKHCVKKQMHVMEEHMKKYSVAHGALVEDKHLVDTHGAFYSDPIALFGMALETYAHFLVTYRDETRLQEAEEYMDEVMKISYQIFGANSFHTINLLNNFGAVLIQKNRFELAAKYLGIGIERILYVNECASIIPGYYCNYAEALFHTGKKSVFVDSSDAFDRMTCVVYRRRPWNGRARPLL</sequence>
<comment type="subcellular location">
    <subcellularLocation>
        <location evidence="1">Mitochondrion</location>
    </subcellularLocation>
</comment>
<dbReference type="GO" id="GO:0034551">
    <property type="term" value="P:mitochondrial respiratory chain complex III assembly"/>
    <property type="evidence" value="ECO:0007669"/>
    <property type="project" value="InterPro"/>
</dbReference>
<dbReference type="WBParaSite" id="Hba_15579">
    <property type="protein sequence ID" value="Hba_15579"/>
    <property type="gene ID" value="Hba_15579"/>
</dbReference>
<dbReference type="Gene3D" id="1.25.40.10">
    <property type="entry name" value="Tetratricopeptide repeat domain"/>
    <property type="match status" value="2"/>
</dbReference>
<comment type="similarity">
    <text evidence="2">Belongs to the TTC19 family.</text>
</comment>
<dbReference type="InterPro" id="IPR040395">
    <property type="entry name" value="TTC19"/>
</dbReference>
<reference evidence="8" key="1">
    <citation type="submission" date="2016-11" db="UniProtKB">
        <authorList>
            <consortium name="WormBaseParasite"/>
        </authorList>
    </citation>
    <scope>IDENTIFICATION</scope>
</reference>
<evidence type="ECO:0000256" key="3">
    <source>
        <dbReference type="ARBA" id="ARBA00022737"/>
    </source>
</evidence>
<keyword evidence="5" id="KW-0809">Transit peptide</keyword>
<dbReference type="InterPro" id="IPR011990">
    <property type="entry name" value="TPR-like_helical_dom_sf"/>
</dbReference>
<dbReference type="PANTHER" id="PTHR13143">
    <property type="entry name" value="TETRATRICOPEPTIDE REPEAT PROTEIN 19"/>
    <property type="match status" value="1"/>
</dbReference>
<evidence type="ECO:0000313" key="7">
    <source>
        <dbReference type="Proteomes" id="UP000095283"/>
    </source>
</evidence>
<proteinExistence type="inferred from homology"/>
<keyword evidence="6" id="KW-0496">Mitochondrion</keyword>
<accession>A0A1I7XDG7</accession>
<evidence type="ECO:0000256" key="5">
    <source>
        <dbReference type="ARBA" id="ARBA00022946"/>
    </source>
</evidence>
<evidence type="ECO:0000256" key="2">
    <source>
        <dbReference type="ARBA" id="ARBA00008219"/>
    </source>
</evidence>
<dbReference type="GO" id="GO:0005743">
    <property type="term" value="C:mitochondrial inner membrane"/>
    <property type="evidence" value="ECO:0007669"/>
    <property type="project" value="TreeGrafter"/>
</dbReference>